<gene>
    <name evidence="10" type="ORF">GHC57_06920</name>
</gene>
<feature type="transmembrane region" description="Helical" evidence="8">
    <location>
        <begin position="286"/>
        <end position="309"/>
    </location>
</feature>
<dbReference type="SUPFAM" id="SSF103473">
    <property type="entry name" value="MFS general substrate transporter"/>
    <property type="match status" value="1"/>
</dbReference>
<dbReference type="GO" id="GO:0005886">
    <property type="term" value="C:plasma membrane"/>
    <property type="evidence" value="ECO:0007669"/>
    <property type="project" value="UniProtKB-SubCell"/>
</dbReference>
<evidence type="ECO:0000313" key="10">
    <source>
        <dbReference type="EMBL" id="MQX36247.1"/>
    </source>
</evidence>
<dbReference type="AlphaFoldDB" id="A0A7X2D442"/>
<feature type="transmembrane region" description="Helical" evidence="8">
    <location>
        <begin position="255"/>
        <end position="274"/>
    </location>
</feature>
<dbReference type="PANTHER" id="PTHR23502">
    <property type="entry name" value="MAJOR FACILITATOR SUPERFAMILY"/>
    <property type="match status" value="1"/>
</dbReference>
<dbReference type="FunFam" id="1.20.1720.10:FF:000005">
    <property type="entry name" value="Bcr/CflA family efflux transporter"/>
    <property type="match status" value="1"/>
</dbReference>
<feature type="domain" description="Major facilitator superfamily (MFS) profile" evidence="9">
    <location>
        <begin position="16"/>
        <end position="401"/>
    </location>
</feature>
<dbReference type="Pfam" id="PF07690">
    <property type="entry name" value="MFS_1"/>
    <property type="match status" value="1"/>
</dbReference>
<dbReference type="GO" id="GO:1990961">
    <property type="term" value="P:xenobiotic detoxification by transmembrane export across the plasma membrane"/>
    <property type="evidence" value="ECO:0007669"/>
    <property type="project" value="InterPro"/>
</dbReference>
<comment type="subcellular location">
    <subcellularLocation>
        <location evidence="8">Cell inner membrane</location>
        <topology evidence="8">Multi-pass membrane protein</topology>
    </subcellularLocation>
    <subcellularLocation>
        <location evidence="1">Cell membrane</location>
        <topology evidence="1">Multi-pass membrane protein</topology>
    </subcellularLocation>
</comment>
<feature type="transmembrane region" description="Helical" evidence="8">
    <location>
        <begin position="378"/>
        <end position="396"/>
    </location>
</feature>
<comment type="caution">
    <text evidence="8">Lacks conserved residue(s) required for the propagation of feature annotation.</text>
</comment>
<keyword evidence="5 8" id="KW-0812">Transmembrane</keyword>
<keyword evidence="7 8" id="KW-0472">Membrane</keyword>
<accession>A0A7X2D442</accession>
<evidence type="ECO:0000256" key="3">
    <source>
        <dbReference type="ARBA" id="ARBA00022448"/>
    </source>
</evidence>
<name>A0A7X2D442_9PROT</name>
<organism evidence="10 11">
    <name type="scientific">Roseospira navarrensis</name>
    <dbReference type="NCBI Taxonomy" id="140058"/>
    <lineage>
        <taxon>Bacteria</taxon>
        <taxon>Pseudomonadati</taxon>
        <taxon>Pseudomonadota</taxon>
        <taxon>Alphaproteobacteria</taxon>
        <taxon>Rhodospirillales</taxon>
        <taxon>Rhodospirillaceae</taxon>
        <taxon>Roseospira</taxon>
    </lineage>
</organism>
<dbReference type="CDD" id="cd17320">
    <property type="entry name" value="MFS_MdfA_MDR_like"/>
    <property type="match status" value="1"/>
</dbReference>
<comment type="caution">
    <text evidence="10">The sequence shown here is derived from an EMBL/GenBank/DDBJ whole genome shotgun (WGS) entry which is preliminary data.</text>
</comment>
<dbReference type="InterPro" id="IPR020846">
    <property type="entry name" value="MFS_dom"/>
</dbReference>
<dbReference type="InterPro" id="IPR011701">
    <property type="entry name" value="MFS"/>
</dbReference>
<feature type="transmembrane region" description="Helical" evidence="8">
    <location>
        <begin position="55"/>
        <end position="73"/>
    </location>
</feature>
<feature type="transmembrane region" description="Helical" evidence="8">
    <location>
        <begin position="220"/>
        <end position="249"/>
    </location>
</feature>
<dbReference type="GO" id="GO:0042910">
    <property type="term" value="F:xenobiotic transmembrane transporter activity"/>
    <property type="evidence" value="ECO:0007669"/>
    <property type="project" value="InterPro"/>
</dbReference>
<feature type="transmembrane region" description="Helical" evidence="8">
    <location>
        <begin position="170"/>
        <end position="190"/>
    </location>
</feature>
<evidence type="ECO:0000256" key="8">
    <source>
        <dbReference type="RuleBase" id="RU365088"/>
    </source>
</evidence>
<feature type="transmembrane region" description="Helical" evidence="8">
    <location>
        <begin position="107"/>
        <end position="128"/>
    </location>
</feature>
<evidence type="ECO:0000256" key="1">
    <source>
        <dbReference type="ARBA" id="ARBA00004651"/>
    </source>
</evidence>
<protein>
    <recommendedName>
        <fullName evidence="8">Bcr/CflA family efflux transporter</fullName>
    </recommendedName>
</protein>
<keyword evidence="6 8" id="KW-1133">Transmembrane helix</keyword>
<evidence type="ECO:0000259" key="9">
    <source>
        <dbReference type="PROSITE" id="PS50850"/>
    </source>
</evidence>
<keyword evidence="3 8" id="KW-0813">Transport</keyword>
<evidence type="ECO:0000256" key="7">
    <source>
        <dbReference type="ARBA" id="ARBA00023136"/>
    </source>
</evidence>
<dbReference type="OrthoDB" id="9800416at2"/>
<dbReference type="InterPro" id="IPR004812">
    <property type="entry name" value="Efflux_drug-R_Bcr/CmlA"/>
</dbReference>
<evidence type="ECO:0000256" key="2">
    <source>
        <dbReference type="ARBA" id="ARBA00006236"/>
    </source>
</evidence>
<reference evidence="10 11" key="1">
    <citation type="submission" date="2019-10" db="EMBL/GenBank/DDBJ databases">
        <title>Draft whole-genome sequence of the purple nonsulfur photosynthetic bacterium Roseospira navarrensis DSM 15114.</title>
        <authorList>
            <person name="Kyndt J.A."/>
            <person name="Meyer T.E."/>
        </authorList>
    </citation>
    <scope>NUCLEOTIDE SEQUENCE [LARGE SCALE GENOMIC DNA]</scope>
    <source>
        <strain evidence="10 11">DSM 15114</strain>
    </source>
</reference>
<keyword evidence="8" id="KW-0997">Cell inner membrane</keyword>
<feature type="transmembrane region" description="Helical" evidence="8">
    <location>
        <begin position="344"/>
        <end position="366"/>
    </location>
</feature>
<feature type="transmembrane region" description="Helical" evidence="8">
    <location>
        <begin position="82"/>
        <end position="101"/>
    </location>
</feature>
<feature type="transmembrane region" description="Helical" evidence="8">
    <location>
        <begin position="140"/>
        <end position="164"/>
    </location>
</feature>
<keyword evidence="4" id="KW-1003">Cell membrane</keyword>
<dbReference type="Gene3D" id="1.20.1720.10">
    <property type="entry name" value="Multidrug resistance protein D"/>
    <property type="match status" value="1"/>
</dbReference>
<dbReference type="PROSITE" id="PS50850">
    <property type="entry name" value="MFS"/>
    <property type="match status" value="1"/>
</dbReference>
<evidence type="ECO:0000313" key="11">
    <source>
        <dbReference type="Proteomes" id="UP000434582"/>
    </source>
</evidence>
<evidence type="ECO:0000256" key="6">
    <source>
        <dbReference type="ARBA" id="ARBA00022989"/>
    </source>
</evidence>
<dbReference type="InterPro" id="IPR036259">
    <property type="entry name" value="MFS_trans_sf"/>
</dbReference>
<dbReference type="Proteomes" id="UP000434582">
    <property type="component" value="Unassembled WGS sequence"/>
</dbReference>
<dbReference type="PANTHER" id="PTHR23502:SF132">
    <property type="entry name" value="POLYAMINE TRANSPORTER 2-RELATED"/>
    <property type="match status" value="1"/>
</dbReference>
<keyword evidence="11" id="KW-1185">Reference proteome</keyword>
<dbReference type="NCBIfam" id="TIGR00710">
    <property type="entry name" value="efflux_Bcr_CflA"/>
    <property type="match status" value="1"/>
</dbReference>
<dbReference type="EMBL" id="WIVE01000015">
    <property type="protein sequence ID" value="MQX36247.1"/>
    <property type="molecule type" value="Genomic_DNA"/>
</dbReference>
<comment type="similarity">
    <text evidence="2 8">Belongs to the major facilitator superfamily. Bcr/CmlA family.</text>
</comment>
<evidence type="ECO:0000256" key="4">
    <source>
        <dbReference type="ARBA" id="ARBA00022475"/>
    </source>
</evidence>
<feature type="transmembrane region" description="Helical" evidence="8">
    <location>
        <begin position="315"/>
        <end position="332"/>
    </location>
</feature>
<evidence type="ECO:0000256" key="5">
    <source>
        <dbReference type="ARBA" id="ARBA00022692"/>
    </source>
</evidence>
<proteinExistence type="inferred from homology"/>
<sequence>MAAARGRFPDPRSRTVAVLLTALVAFGPVSTDLYLPSLPAMVDAFGTSVSRAQLTLSMFMAGFAVGMLIYGPLADRFGRRPVLLGGILVYVAASIACLVADGIDALIAARFFQAVGACCGPVIGRAVVRDVHDRAQAARMLSTMASAMALAPAIAPIVGGWMFTLFGWRANFVLLTLFGVAVLVATWRLLGETNRHKDPGALRPARVIGTFGLLLRNRTFLGYTLVVSFGFAGLFSFISGSSFVIIDVLGLPPQYFGFAFMAVVVGYIIGAFSGGRLSGRVGIDRLLALGTALAVVAGGAAAVLSWLGLQSLATLIPFISVYFFATAWIIPLGTAGAMGPFPRIAGAVSSLLGFIQMTIGATAGYLVGALHDGTTHSLTTIMAVMGVASALAYWGLVRPAAAASADGSADASATGSGPTEPSGPR</sequence>